<proteinExistence type="predicted"/>
<dbReference type="Proteomes" id="UP000030763">
    <property type="component" value="Unassembled WGS sequence"/>
</dbReference>
<dbReference type="OrthoDB" id="21330at2759"/>
<sequence length="549" mass="58345">MLRGTHVAAAMAAATPVASKGGPPGYCATASRVAMRLRLQHTSVATSRASFTAACGSLLSSRSSNSTPRSVLLCCSCCSKCGNQRWFSFLRDPQSLKRVLAELAAAEKAAEQHSNISSSGIEGDEKALADPCPSSYEENEEFCLHSSYASCNNGSSISDSSSRSRVTAKCSSHDEGDSDEPPPVQVRAEVVLSREQQMMLDEAEASAAATAAADRQKRFLDSVAAAESTEGGLRGALQQSFDALLPPSVTAAAAAPRPSEAGGPHATGDAAGGSTASARACDAGGFVWNETDEAALTPAQRFYRDNRELLLQRAEQYLRGKQAAAASATGGASAADEEEWDDAARTLEEDWKAYFNPVHKQPKGFRWPVADTAESSAAAAPPLRSTSRVNGSSSSACMSSNCPSSESSSTAARICSSLGGSMLTLILFTCLRDMEFRKGQYPSLEEFKSLLAQEGVKDVVCLNLEALSRRDLGLVALIGTCGTAAHCSVERIWRSTGELQEQQQQAHEGSDEDLLLLPSTGEQEDMLQQHQRLVLQQLQQLQQKQEEQS</sequence>
<dbReference type="RefSeq" id="XP_013338090.1">
    <property type="nucleotide sequence ID" value="XM_013482636.1"/>
</dbReference>
<gene>
    <name evidence="2" type="ORF">EMWEY_00001290</name>
</gene>
<accession>U6MIF9</accession>
<organism evidence="2 3">
    <name type="scientific">Eimeria maxima</name>
    <name type="common">Coccidian parasite</name>
    <dbReference type="NCBI Taxonomy" id="5804"/>
    <lineage>
        <taxon>Eukaryota</taxon>
        <taxon>Sar</taxon>
        <taxon>Alveolata</taxon>
        <taxon>Apicomplexa</taxon>
        <taxon>Conoidasida</taxon>
        <taxon>Coccidia</taxon>
        <taxon>Eucoccidiorida</taxon>
        <taxon>Eimeriorina</taxon>
        <taxon>Eimeriidae</taxon>
        <taxon>Eimeria</taxon>
    </lineage>
</organism>
<feature type="region of interest" description="Disordered" evidence="1">
    <location>
        <begin position="376"/>
        <end position="402"/>
    </location>
</feature>
<feature type="region of interest" description="Disordered" evidence="1">
    <location>
        <begin position="155"/>
        <end position="183"/>
    </location>
</feature>
<reference evidence="2" key="1">
    <citation type="submission" date="2013-10" db="EMBL/GenBank/DDBJ databases">
        <title>Genomic analysis of the causative agents of coccidiosis in chickens.</title>
        <authorList>
            <person name="Reid A.J."/>
            <person name="Blake D."/>
            <person name="Billington K."/>
            <person name="Browne H."/>
            <person name="Dunn M."/>
            <person name="Hung S."/>
            <person name="Kawahara F."/>
            <person name="Miranda-Saavedra D."/>
            <person name="Mourier T."/>
            <person name="Nagra H."/>
            <person name="Otto T.D."/>
            <person name="Rawlings N."/>
            <person name="Sanchez A."/>
            <person name="Sanders M."/>
            <person name="Subramaniam C."/>
            <person name="Tay Y."/>
            <person name="Dear P."/>
            <person name="Doerig C."/>
            <person name="Gruber A."/>
            <person name="Parkinson J."/>
            <person name="Shirley M."/>
            <person name="Wan K.L."/>
            <person name="Berriman M."/>
            <person name="Tomley F."/>
            <person name="Pain A."/>
        </authorList>
    </citation>
    <scope>NUCLEOTIDE SEQUENCE [LARGE SCALE GENOMIC DNA]</scope>
    <source>
        <strain evidence="2">Weybridge</strain>
    </source>
</reference>
<name>U6MIF9_EIMMA</name>
<evidence type="ECO:0000313" key="2">
    <source>
        <dbReference type="EMBL" id="CDJ61440.1"/>
    </source>
</evidence>
<dbReference type="AlphaFoldDB" id="U6MIF9"/>
<dbReference type="VEuPathDB" id="ToxoDB:EMWEY_00001290"/>
<evidence type="ECO:0000256" key="1">
    <source>
        <dbReference type="SAM" id="MobiDB-lite"/>
    </source>
</evidence>
<reference evidence="2" key="2">
    <citation type="submission" date="2013-10" db="EMBL/GenBank/DDBJ databases">
        <authorList>
            <person name="Aslett M."/>
        </authorList>
    </citation>
    <scope>NUCLEOTIDE SEQUENCE [LARGE SCALE GENOMIC DNA]</scope>
    <source>
        <strain evidence="2">Weybridge</strain>
    </source>
</reference>
<feature type="region of interest" description="Disordered" evidence="1">
    <location>
        <begin position="249"/>
        <end position="276"/>
    </location>
</feature>
<dbReference type="OMA" id="SEWFVAC"/>
<protein>
    <submittedName>
        <fullName evidence="2">Uncharacterized protein</fullName>
    </submittedName>
</protein>
<dbReference type="EMBL" id="HG722088">
    <property type="protein sequence ID" value="CDJ61440.1"/>
    <property type="molecule type" value="Genomic_DNA"/>
</dbReference>
<evidence type="ECO:0000313" key="3">
    <source>
        <dbReference type="Proteomes" id="UP000030763"/>
    </source>
</evidence>
<keyword evidence="3" id="KW-1185">Reference proteome</keyword>
<feature type="compositionally biased region" description="Low complexity" evidence="1">
    <location>
        <begin position="155"/>
        <end position="165"/>
    </location>
</feature>
<dbReference type="GeneID" id="25334115"/>
<feature type="region of interest" description="Disordered" evidence="1">
    <location>
        <begin position="111"/>
        <end position="133"/>
    </location>
</feature>